<keyword evidence="3" id="KW-1185">Reference proteome</keyword>
<protein>
    <recommendedName>
        <fullName evidence="1">AAA-ATPase-like domain-containing protein</fullName>
    </recommendedName>
</protein>
<dbReference type="Pfam" id="PF09820">
    <property type="entry name" value="AAA-ATPase_like"/>
    <property type="match status" value="1"/>
</dbReference>
<evidence type="ECO:0000313" key="2">
    <source>
        <dbReference type="EMBL" id="CRL42868.1"/>
    </source>
</evidence>
<organism evidence="2 3">
    <name type="scientific">Roseburia inulinivorans</name>
    <dbReference type="NCBI Taxonomy" id="360807"/>
    <lineage>
        <taxon>Bacteria</taxon>
        <taxon>Bacillati</taxon>
        <taxon>Bacillota</taxon>
        <taxon>Clostridia</taxon>
        <taxon>Lachnospirales</taxon>
        <taxon>Lachnospiraceae</taxon>
        <taxon>Roseburia</taxon>
    </lineage>
</organism>
<sequence>MGRFLNPDYSAFETALNSEIYIDKTGLLAYTNKVINTKQAFICNSRPRRFGKSVTADMLTAYYSKGCDSADIFADYEISHAGDFRQHLNKHDVIHLDIQWCLAPAKGAAGVVSYIEKSVIAELKEKYPDIISEETVSLPEAMSEIYTVTGNKFIVIIDEWDILIRDEANNRDEQENYINFLRGMFKGTEPTRFISLAYLTGILPIKKMKTQSALNNFDEFTMLDAGALASYIGFTELEVQKLCDKYHKDFAEVKRWYDGYVLEMLMCDKVTHKKLIDSNLLFRKISRNLLSKMIQYNSKKIFF</sequence>
<dbReference type="AlphaFoldDB" id="A0A0M6WZF0"/>
<name>A0A0M6WZF0_9FIRM</name>
<dbReference type="STRING" id="360807.ERS852392_03109"/>
<gene>
    <name evidence="2" type="ORF">RIL183_32871</name>
</gene>
<dbReference type="Proteomes" id="UP000049828">
    <property type="component" value="Unassembled WGS sequence"/>
</dbReference>
<dbReference type="OrthoDB" id="1650748at2"/>
<dbReference type="EMBL" id="CVRS01000110">
    <property type="protein sequence ID" value="CRL42868.1"/>
    <property type="molecule type" value="Genomic_DNA"/>
</dbReference>
<feature type="domain" description="AAA-ATPase-like" evidence="1">
    <location>
        <begin position="18"/>
        <end position="208"/>
    </location>
</feature>
<evidence type="ECO:0000259" key="1">
    <source>
        <dbReference type="Pfam" id="PF09820"/>
    </source>
</evidence>
<proteinExistence type="predicted"/>
<dbReference type="PANTHER" id="PTHR34825">
    <property type="entry name" value="CONSERVED PROTEIN, WITH A WEAK D-GALACTARATE DEHYDRATASE/ALTRONATE HYDROLASE DOMAIN"/>
    <property type="match status" value="1"/>
</dbReference>
<dbReference type="InterPro" id="IPR018631">
    <property type="entry name" value="AAA-ATPase-like_dom"/>
</dbReference>
<accession>A0A0M6WZF0</accession>
<evidence type="ECO:0000313" key="3">
    <source>
        <dbReference type="Proteomes" id="UP000049828"/>
    </source>
</evidence>
<reference evidence="3" key="1">
    <citation type="submission" date="2015-05" db="EMBL/GenBank/DDBJ databases">
        <authorList>
            <consortium name="Pathogen Informatics"/>
        </authorList>
    </citation>
    <scope>NUCLEOTIDE SEQUENCE [LARGE SCALE GENOMIC DNA]</scope>
    <source>
        <strain evidence="3">L1-83</strain>
    </source>
</reference>
<dbReference type="PANTHER" id="PTHR34825:SF1">
    <property type="entry name" value="AAA-ATPASE-LIKE DOMAIN-CONTAINING PROTEIN"/>
    <property type="match status" value="1"/>
</dbReference>